<dbReference type="InterPro" id="IPR036964">
    <property type="entry name" value="RASGEF_cat_dom_sf"/>
</dbReference>
<dbReference type="InterPro" id="IPR023578">
    <property type="entry name" value="Ras_GEF_dom_sf"/>
</dbReference>
<dbReference type="InterPro" id="IPR000651">
    <property type="entry name" value="Ras-like_Gua-exchang_fac_N"/>
</dbReference>
<feature type="region of interest" description="Disordered" evidence="3">
    <location>
        <begin position="603"/>
        <end position="631"/>
    </location>
</feature>
<dbReference type="InterPro" id="IPR001895">
    <property type="entry name" value="RASGEF_cat_dom"/>
</dbReference>
<evidence type="ECO:0000259" key="6">
    <source>
        <dbReference type="PROSITE" id="PS50212"/>
    </source>
</evidence>
<evidence type="ECO:0000313" key="7">
    <source>
        <dbReference type="EMBL" id="TNN15409.1"/>
    </source>
</evidence>
<feature type="chain" id="PRO_5021233128" evidence="4">
    <location>
        <begin position="22"/>
        <end position="1508"/>
    </location>
</feature>
<evidence type="ECO:0000256" key="4">
    <source>
        <dbReference type="SAM" id="SignalP"/>
    </source>
</evidence>
<dbReference type="PANTHER" id="PTHR23113:SF224">
    <property type="entry name" value="RAP GUANINE NUCLEOTIDE EXCHANGE FACTOR 1"/>
    <property type="match status" value="1"/>
</dbReference>
<comment type="caution">
    <text evidence="7">The sequence shown here is derived from an EMBL/GenBank/DDBJ whole genome shotgun (WGS) entry which is preliminary data.</text>
</comment>
<dbReference type="Proteomes" id="UP000311919">
    <property type="component" value="Unassembled WGS sequence"/>
</dbReference>
<evidence type="ECO:0000259" key="5">
    <source>
        <dbReference type="PROSITE" id="PS50009"/>
    </source>
</evidence>
<dbReference type="CDD" id="cd06224">
    <property type="entry name" value="REM"/>
    <property type="match status" value="1"/>
</dbReference>
<dbReference type="SMART" id="SM00147">
    <property type="entry name" value="RasGEF"/>
    <property type="match status" value="1"/>
</dbReference>
<evidence type="ECO:0000256" key="1">
    <source>
        <dbReference type="ARBA" id="ARBA00022658"/>
    </source>
</evidence>
<evidence type="ECO:0000313" key="8">
    <source>
        <dbReference type="Proteomes" id="UP000311919"/>
    </source>
</evidence>
<feature type="region of interest" description="Disordered" evidence="3">
    <location>
        <begin position="306"/>
        <end position="329"/>
    </location>
</feature>
<dbReference type="SUPFAM" id="SSF48366">
    <property type="entry name" value="Ras GEF"/>
    <property type="match status" value="1"/>
</dbReference>
<feature type="region of interest" description="Disordered" evidence="3">
    <location>
        <begin position="411"/>
        <end position="430"/>
    </location>
</feature>
<feature type="compositionally biased region" description="Low complexity" evidence="3">
    <location>
        <begin position="603"/>
        <end position="624"/>
    </location>
</feature>
<dbReference type="InterPro" id="IPR008937">
    <property type="entry name" value="Ras-like_GEF"/>
</dbReference>
<keyword evidence="8" id="KW-1185">Reference proteome</keyword>
<protein>
    <submittedName>
        <fullName evidence="7">Guanine nucleotide-releasing factor 2</fullName>
    </submittedName>
</protein>
<feature type="region of interest" description="Disordered" evidence="3">
    <location>
        <begin position="510"/>
        <end position="533"/>
    </location>
</feature>
<dbReference type="SMART" id="SM00229">
    <property type="entry name" value="RasGEFN"/>
    <property type="match status" value="1"/>
</dbReference>
<feature type="compositionally biased region" description="Polar residues" evidence="3">
    <location>
        <begin position="411"/>
        <end position="424"/>
    </location>
</feature>
<keyword evidence="1 2" id="KW-0344">Guanine-nucleotide releasing factor</keyword>
<proteinExistence type="predicted"/>
<keyword evidence="4" id="KW-0732">Signal</keyword>
<evidence type="ECO:0000256" key="2">
    <source>
        <dbReference type="PROSITE-ProRule" id="PRU00168"/>
    </source>
</evidence>
<dbReference type="GO" id="GO:0005886">
    <property type="term" value="C:plasma membrane"/>
    <property type="evidence" value="ECO:0007669"/>
    <property type="project" value="TreeGrafter"/>
</dbReference>
<dbReference type="PROSITE" id="PS50009">
    <property type="entry name" value="RASGEF_CAT"/>
    <property type="match status" value="1"/>
</dbReference>
<accession>A0A4Z2DG28</accession>
<dbReference type="Gene3D" id="1.20.870.10">
    <property type="entry name" value="Son of sevenless (SoS) protein Chain: S domain 1"/>
    <property type="match status" value="1"/>
</dbReference>
<sequence>MNTCCSGIAVYLLVALIRNQCEVPRRRANSAEPRTSYFVQKISRLVSNESKTLDTLYSKESIMNHKSFIQQPKFFNPFSRLAFRNKRKKIAKVKAPPLDFSQSYNELILELAYTSNLTRQLVRPFNRCHLVSQLNECARLIRGRIASGAACIQLPLLSDSIKNEQRVADSRIIMAKISQFNEAHALFIDWINKLSSAPFVNSTFGPIVIQPSEENDLACQQIILTKSNYSVHDTNLLQDLQCDGELLFCQLQSCALAVFELLKNVGYTTFVEPSCMEASLYESCNLQNEPNPVNLNKYDREIESSNTEVPNYSQCNSHHHASSKSSPSVFTEEDRELLAKLWSYLDPTNNVLGSSSPPPKPPLPNLCLLNIPFNDRRTDSVNVCNQSSPHLNMNPFDDPDLLTYLRTIASTAQQKYPSNPSPNKRSSDFREEFSLPTTTRLDLNAADLLSFPLADESDPSDLESNLNYHNNSNKFKGPCLMHTPIYKPNSSASFSIKDASRSVIEKLKLPARQKAKVDQSDKTSLSSKQTTDSEKLPHLYYSRRLPFNLKDCKYWSRSESSADSNNPLSDSLMQEQVAKMVMHLQDTDSCTQQLENPLIMSSSNVSNSITTSPSDTTSSTTATTVIPNENNNSILSGDANCESITDYDDYLPKCHSEVKSDTEDAYEIIEANGKKYRRHFQRRVVIERHKVREVILAPSLPDGTGPDLNRVVINRPDQSNPKSVNIHDRKHDDELIPSVETLSLDTSGGTSSSDISASHYPAFKPQFGKWNFSCDIADKHNDCLDHIDLEELKLVTLNTEPPKPPLPSEKPLVSYMFRFGSSNCDNPDDERRLSNRLIDFFRDQWLKEESSEGPHERKKTISYIQSYSQPTTNGDFIHKSTCIQHTCTVRMVGGLQGLKAQANRNAGMKLPDILSDEISDKVSCDSLASSSNEIKSEEVDVSEQLDFSSLGRRELQIITTGEETDDEELHENHIPTQEREIYVNIPVVETTNTLPILSLLKANEYLVWGDRNAVNDISVHAGCIDALIVYMTSYGRMLPSYYLFFETFLFMYRSFMTSDELVNRLITRYQYFSHPPRYLSHLINLTQEIRSKVCSSTVSILVTVVTRLKRDLNDDLLRILQNFEETLSQDGYSSLCRILHITLCRQSQFCSNPSIEPVNNIHKSNSFISNGGGRASSLGDISPEQSLLDKSYETNQYTEYNGQVGFITLPKTKSKRSQVLENTDRYSLVESSENDHANAPIINSLSSKRLMLNTSKSGNPGLLSFSAKSLAEQLTYLECLNYYKVDVSELLDISKLERGKAPGVAACAHHFTIVSNWATYQILCLTSASDRDKVANRLLDVMEHLYKLQNFSSYLSLLCAFLLVPDALFSRKTRSRLSRITPYMQPPYFSKYRRDLEAANPPLIPYLGLMLQNLVVLAQGNPLFLKTPPTQLADKYQSCHGPIINFWRCWKHFLIIHFFVKQEKMDPEKSRYSIRPDAEILQFLGNFENSLPEAELRRLANRLRRSLS</sequence>
<dbReference type="OrthoDB" id="25179at2759"/>
<dbReference type="STRING" id="6182.A0A4Z2DG28"/>
<dbReference type="EMBL" id="SKCS01000148">
    <property type="protein sequence ID" value="TNN15409.1"/>
    <property type="molecule type" value="Genomic_DNA"/>
</dbReference>
<reference evidence="7 8" key="1">
    <citation type="submission" date="2019-03" db="EMBL/GenBank/DDBJ databases">
        <title>An improved genome assembly of the fluke Schistosoma japonicum.</title>
        <authorList>
            <person name="Hu W."/>
            <person name="Luo F."/>
            <person name="Yin M."/>
            <person name="Mo X."/>
            <person name="Sun C."/>
            <person name="Wu Q."/>
            <person name="Zhu B."/>
            <person name="Xiang M."/>
            <person name="Wang J."/>
            <person name="Wang Y."/>
            <person name="Zhang T."/>
            <person name="Xu B."/>
            <person name="Zheng H."/>
            <person name="Feng Z."/>
        </authorList>
    </citation>
    <scope>NUCLEOTIDE SEQUENCE [LARGE SCALE GENOMIC DNA]</scope>
    <source>
        <strain evidence="7">HuSjv2</strain>
        <tissue evidence="7">Worms</tissue>
    </source>
</reference>
<organism evidence="7 8">
    <name type="scientific">Schistosoma japonicum</name>
    <name type="common">Blood fluke</name>
    <dbReference type="NCBI Taxonomy" id="6182"/>
    <lineage>
        <taxon>Eukaryota</taxon>
        <taxon>Metazoa</taxon>
        <taxon>Spiralia</taxon>
        <taxon>Lophotrochozoa</taxon>
        <taxon>Platyhelminthes</taxon>
        <taxon>Trematoda</taxon>
        <taxon>Digenea</taxon>
        <taxon>Strigeidida</taxon>
        <taxon>Schistosomatoidea</taxon>
        <taxon>Schistosomatidae</taxon>
        <taxon>Schistosoma</taxon>
    </lineage>
</organism>
<name>A0A4Z2DG28_SCHJA</name>
<dbReference type="Pfam" id="PF00617">
    <property type="entry name" value="RasGEF"/>
    <property type="match status" value="1"/>
</dbReference>
<dbReference type="GO" id="GO:0007265">
    <property type="term" value="P:Ras protein signal transduction"/>
    <property type="evidence" value="ECO:0007669"/>
    <property type="project" value="TreeGrafter"/>
</dbReference>
<evidence type="ECO:0000256" key="3">
    <source>
        <dbReference type="SAM" id="MobiDB-lite"/>
    </source>
</evidence>
<feature type="domain" description="Ras-GEF" evidence="5">
    <location>
        <begin position="1266"/>
        <end position="1496"/>
    </location>
</feature>
<feature type="compositionally biased region" description="Polar residues" evidence="3">
    <location>
        <begin position="306"/>
        <end position="316"/>
    </location>
</feature>
<feature type="signal peptide" evidence="4">
    <location>
        <begin position="1"/>
        <end position="21"/>
    </location>
</feature>
<dbReference type="GO" id="GO:0005085">
    <property type="term" value="F:guanyl-nucleotide exchange factor activity"/>
    <property type="evidence" value="ECO:0007669"/>
    <property type="project" value="UniProtKB-KW"/>
</dbReference>
<dbReference type="Gene3D" id="1.10.840.10">
    <property type="entry name" value="Ras guanine-nucleotide exchange factors catalytic domain"/>
    <property type="match status" value="1"/>
</dbReference>
<feature type="domain" description="N-terminal Ras-GEF" evidence="6">
    <location>
        <begin position="1015"/>
        <end position="1147"/>
    </location>
</feature>
<dbReference type="PANTHER" id="PTHR23113">
    <property type="entry name" value="GUANINE NUCLEOTIDE EXCHANGE FACTOR"/>
    <property type="match status" value="1"/>
</dbReference>
<dbReference type="Pfam" id="PF00618">
    <property type="entry name" value="RasGEF_N"/>
    <property type="match status" value="1"/>
</dbReference>
<gene>
    <name evidence="7" type="ORF">EWB00_001285</name>
</gene>
<dbReference type="PROSITE" id="PS50212">
    <property type="entry name" value="RASGEF_NTER"/>
    <property type="match status" value="1"/>
</dbReference>